<sequence length="275" mass="30793">MNREFKLEAEDLYFSEGPRWHDNKLWFSDFYHKAVMTLDESGSIEKIVDIPNQPSGLGWLPNGDLIIVSMLDRKLMKFKDGELSVYADLSELTPYRCNDMVIDAKGNAYVGNFGSLDHGADVRPTCLIHVDPNGSPSIAAEKLDFPNGTVIIPDGTKMIIGETYAGRLTSFDIDKKGKLSNRKVWSQMIPLYYYYISKIARFLKIEPEEGKGMPFPVPDGICLDDHNGVWVASPTTTEVVRYTEGGKITDRFTTPNRAYACMLGGHDGKTLFVCT</sequence>
<dbReference type="PANTHER" id="PTHR47572">
    <property type="entry name" value="LIPOPROTEIN-RELATED"/>
    <property type="match status" value="1"/>
</dbReference>
<feature type="non-terminal residue" evidence="3">
    <location>
        <position position="275"/>
    </location>
</feature>
<dbReference type="Gene3D" id="2.120.10.30">
    <property type="entry name" value="TolB, C-terminal domain"/>
    <property type="match status" value="1"/>
</dbReference>
<gene>
    <name evidence="3" type="ORF">METZ01_LOCUS240205</name>
</gene>
<accession>A0A382HLH9</accession>
<evidence type="ECO:0000256" key="1">
    <source>
        <dbReference type="ARBA" id="ARBA00022801"/>
    </source>
</evidence>
<proteinExistence type="predicted"/>
<dbReference type="InterPro" id="IPR011042">
    <property type="entry name" value="6-blade_b-propeller_TolB-like"/>
</dbReference>
<dbReference type="InterPro" id="IPR013658">
    <property type="entry name" value="SGL"/>
</dbReference>
<name>A0A382HLH9_9ZZZZ</name>
<evidence type="ECO:0000259" key="2">
    <source>
        <dbReference type="Pfam" id="PF08450"/>
    </source>
</evidence>
<evidence type="ECO:0000313" key="3">
    <source>
        <dbReference type="EMBL" id="SVB87351.1"/>
    </source>
</evidence>
<dbReference type="Pfam" id="PF08450">
    <property type="entry name" value="SGL"/>
    <property type="match status" value="1"/>
</dbReference>
<dbReference type="InterPro" id="IPR051262">
    <property type="entry name" value="SMP-30/CGR1_Lactonase"/>
</dbReference>
<dbReference type="PANTHER" id="PTHR47572:SF4">
    <property type="entry name" value="LACTONASE DRP35"/>
    <property type="match status" value="1"/>
</dbReference>
<dbReference type="SUPFAM" id="SSF63829">
    <property type="entry name" value="Calcium-dependent phosphotriesterase"/>
    <property type="match status" value="1"/>
</dbReference>
<feature type="domain" description="SMP-30/Gluconolactonase/LRE-like region" evidence="2">
    <location>
        <begin position="14"/>
        <end position="275"/>
    </location>
</feature>
<reference evidence="3" key="1">
    <citation type="submission" date="2018-05" db="EMBL/GenBank/DDBJ databases">
        <authorList>
            <person name="Lanie J.A."/>
            <person name="Ng W.-L."/>
            <person name="Kazmierczak K.M."/>
            <person name="Andrzejewski T.M."/>
            <person name="Davidsen T.M."/>
            <person name="Wayne K.J."/>
            <person name="Tettelin H."/>
            <person name="Glass J.I."/>
            <person name="Rusch D."/>
            <person name="Podicherti R."/>
            <person name="Tsui H.-C.T."/>
            <person name="Winkler M.E."/>
        </authorList>
    </citation>
    <scope>NUCLEOTIDE SEQUENCE</scope>
</reference>
<keyword evidence="1" id="KW-0378">Hydrolase</keyword>
<organism evidence="3">
    <name type="scientific">marine metagenome</name>
    <dbReference type="NCBI Taxonomy" id="408172"/>
    <lineage>
        <taxon>unclassified sequences</taxon>
        <taxon>metagenomes</taxon>
        <taxon>ecological metagenomes</taxon>
    </lineage>
</organism>
<dbReference type="AlphaFoldDB" id="A0A382HLH9"/>
<dbReference type="EMBL" id="UINC01061604">
    <property type="protein sequence ID" value="SVB87351.1"/>
    <property type="molecule type" value="Genomic_DNA"/>
</dbReference>
<dbReference type="GO" id="GO:0016787">
    <property type="term" value="F:hydrolase activity"/>
    <property type="evidence" value="ECO:0007669"/>
    <property type="project" value="UniProtKB-KW"/>
</dbReference>
<protein>
    <recommendedName>
        <fullName evidence="2">SMP-30/Gluconolactonase/LRE-like region domain-containing protein</fullName>
    </recommendedName>
</protein>